<evidence type="ECO:0000256" key="1">
    <source>
        <dbReference type="SAM" id="MobiDB-lite"/>
    </source>
</evidence>
<dbReference type="Gene3D" id="3.40.462.20">
    <property type="match status" value="1"/>
</dbReference>
<dbReference type="Proteomes" id="UP001501676">
    <property type="component" value="Unassembled WGS sequence"/>
</dbReference>
<comment type="caution">
    <text evidence="3">The sequence shown here is derived from an EMBL/GenBank/DDBJ whole genome shotgun (WGS) entry which is preliminary data.</text>
</comment>
<dbReference type="EMBL" id="BAAAYN010000082">
    <property type="protein sequence ID" value="GAA3398409.1"/>
    <property type="molecule type" value="Genomic_DNA"/>
</dbReference>
<evidence type="ECO:0000313" key="3">
    <source>
        <dbReference type="EMBL" id="GAA3398409.1"/>
    </source>
</evidence>
<feature type="compositionally biased region" description="Polar residues" evidence="1">
    <location>
        <begin position="17"/>
        <end position="28"/>
    </location>
</feature>
<evidence type="ECO:0000259" key="2">
    <source>
        <dbReference type="Pfam" id="PF08031"/>
    </source>
</evidence>
<feature type="region of interest" description="Disordered" evidence="1">
    <location>
        <begin position="1"/>
        <end position="61"/>
    </location>
</feature>
<reference evidence="4" key="1">
    <citation type="journal article" date="2019" name="Int. J. Syst. Evol. Microbiol.">
        <title>The Global Catalogue of Microorganisms (GCM) 10K type strain sequencing project: providing services to taxonomists for standard genome sequencing and annotation.</title>
        <authorList>
            <consortium name="The Broad Institute Genomics Platform"/>
            <consortium name="The Broad Institute Genome Sequencing Center for Infectious Disease"/>
            <person name="Wu L."/>
            <person name="Ma J."/>
        </authorList>
    </citation>
    <scope>NUCLEOTIDE SEQUENCE [LARGE SCALE GENOMIC DNA]</scope>
    <source>
        <strain evidence="4">JCM 9458</strain>
    </source>
</reference>
<gene>
    <name evidence="3" type="ORF">GCM10020369_81890</name>
</gene>
<keyword evidence="4" id="KW-1185">Reference proteome</keyword>
<organism evidence="3 4">
    <name type="scientific">Cryptosporangium minutisporangium</name>
    <dbReference type="NCBI Taxonomy" id="113569"/>
    <lineage>
        <taxon>Bacteria</taxon>
        <taxon>Bacillati</taxon>
        <taxon>Actinomycetota</taxon>
        <taxon>Actinomycetes</taxon>
        <taxon>Cryptosporangiales</taxon>
        <taxon>Cryptosporangiaceae</taxon>
        <taxon>Cryptosporangium</taxon>
    </lineage>
</organism>
<feature type="domain" description="Berberine/berberine-like" evidence="2">
    <location>
        <begin position="52"/>
        <end position="102"/>
    </location>
</feature>
<dbReference type="InterPro" id="IPR012951">
    <property type="entry name" value="BBE"/>
</dbReference>
<proteinExistence type="predicted"/>
<name>A0ABP6TCW9_9ACTN</name>
<dbReference type="Pfam" id="PF08031">
    <property type="entry name" value="BBE"/>
    <property type="match status" value="1"/>
</dbReference>
<evidence type="ECO:0000313" key="4">
    <source>
        <dbReference type="Proteomes" id="UP001501676"/>
    </source>
</evidence>
<sequence>MLRLGDEPGSALRGVHSSPTQKPSSAGTACTGAPRATTGVPAPGDATSGASINHPDVDLADPEWNTPHCPWYSMYYRGNYPRLQRVKLRWDPLEVFHHALSIAPTPSVTARQPGFRDRH</sequence>
<accession>A0ABP6TCW9</accession>
<protein>
    <recommendedName>
        <fullName evidence="2">Berberine/berberine-like domain-containing protein</fullName>
    </recommendedName>
</protein>